<comment type="cofactor">
    <cofactor evidence="1">
        <name>a divalent metal cation</name>
        <dbReference type="ChEBI" id="CHEBI:60240"/>
    </cofactor>
</comment>
<evidence type="ECO:0000256" key="6">
    <source>
        <dbReference type="ARBA" id="ARBA00022801"/>
    </source>
</evidence>
<evidence type="ECO:0000256" key="4">
    <source>
        <dbReference type="ARBA" id="ARBA00022722"/>
    </source>
</evidence>
<dbReference type="GO" id="GO:0005634">
    <property type="term" value="C:nucleus"/>
    <property type="evidence" value="ECO:0007669"/>
    <property type="project" value="UniProtKB-SubCell"/>
</dbReference>
<dbReference type="Pfam" id="PF13359">
    <property type="entry name" value="DDE_Tnp_4"/>
    <property type="match status" value="1"/>
</dbReference>
<dbReference type="AlphaFoldDB" id="A0A9Q3J176"/>
<name>A0A9Q3J176_9BASI</name>
<evidence type="ECO:0000313" key="10">
    <source>
        <dbReference type="Proteomes" id="UP000765509"/>
    </source>
</evidence>
<keyword evidence="7" id="KW-0539">Nucleus</keyword>
<dbReference type="Proteomes" id="UP000765509">
    <property type="component" value="Unassembled WGS sequence"/>
</dbReference>
<dbReference type="GO" id="GO:0046872">
    <property type="term" value="F:metal ion binding"/>
    <property type="evidence" value="ECO:0007669"/>
    <property type="project" value="UniProtKB-KW"/>
</dbReference>
<evidence type="ECO:0000256" key="7">
    <source>
        <dbReference type="ARBA" id="ARBA00023242"/>
    </source>
</evidence>
<dbReference type="InterPro" id="IPR027806">
    <property type="entry name" value="HARBI1_dom"/>
</dbReference>
<evidence type="ECO:0000256" key="3">
    <source>
        <dbReference type="ARBA" id="ARBA00006958"/>
    </source>
</evidence>
<gene>
    <name evidence="9" type="ORF">O181_093439</name>
</gene>
<dbReference type="EMBL" id="AVOT02060181">
    <property type="protein sequence ID" value="MBW0553724.1"/>
    <property type="molecule type" value="Genomic_DNA"/>
</dbReference>
<evidence type="ECO:0000256" key="1">
    <source>
        <dbReference type="ARBA" id="ARBA00001968"/>
    </source>
</evidence>
<accession>A0A9Q3J176</accession>
<comment type="similarity">
    <text evidence="3">Belongs to the HARBI1 family.</text>
</comment>
<keyword evidence="5" id="KW-0479">Metal-binding</keyword>
<proteinExistence type="inferred from homology"/>
<evidence type="ECO:0000256" key="2">
    <source>
        <dbReference type="ARBA" id="ARBA00004123"/>
    </source>
</evidence>
<evidence type="ECO:0000313" key="9">
    <source>
        <dbReference type="EMBL" id="MBW0553724.1"/>
    </source>
</evidence>
<dbReference type="GO" id="GO:0016787">
    <property type="term" value="F:hydrolase activity"/>
    <property type="evidence" value="ECO:0007669"/>
    <property type="project" value="UniProtKB-KW"/>
</dbReference>
<protein>
    <recommendedName>
        <fullName evidence="8">DDE Tnp4 domain-containing protein</fullName>
    </recommendedName>
</protein>
<keyword evidence="6" id="KW-0378">Hydrolase</keyword>
<dbReference type="PANTHER" id="PTHR22930">
    <property type="match status" value="1"/>
</dbReference>
<keyword evidence="10" id="KW-1185">Reference proteome</keyword>
<comment type="caution">
    <text evidence="9">The sequence shown here is derived from an EMBL/GenBank/DDBJ whole genome shotgun (WGS) entry which is preliminary data.</text>
</comment>
<sequence length="303" mass="35107">MPRISDRKQTINELQIMWLFNRIKENHKLIGERNMTTIYSQFQDISLLRKCVIPQYSPFHLLGPANNLLGMPNASLPICTSRRYLWALLITLTSQYLSRPFSKRPLESFEIDHLFNMRDDDFRQGMRTSKEDFVFIYEKIKNHAVFMNNSTCKQLPISHQLALTLERLGSNGNGGSVGKFARNFQVGRGTVIAITRCVIEAINYYESHYIKWPNQNRRREISQVMREEGFEGCIGFIDGTTFPLYQKPAWQGEVFFDRKKNYSLNAQILCDCDKNITAITTGWPGSCADAMAYRNMVLFNNPD</sequence>
<evidence type="ECO:0000259" key="8">
    <source>
        <dbReference type="Pfam" id="PF13359"/>
    </source>
</evidence>
<keyword evidence="4" id="KW-0540">Nuclease</keyword>
<reference evidence="9" key="1">
    <citation type="submission" date="2021-03" db="EMBL/GenBank/DDBJ databases">
        <title>Draft genome sequence of rust myrtle Austropuccinia psidii MF-1, a brazilian biotype.</title>
        <authorList>
            <person name="Quecine M.C."/>
            <person name="Pachon D.M.R."/>
            <person name="Bonatelli M.L."/>
            <person name="Correr F.H."/>
            <person name="Franceschini L.M."/>
            <person name="Leite T.F."/>
            <person name="Margarido G.R.A."/>
            <person name="Almeida C.A."/>
            <person name="Ferrarezi J.A."/>
            <person name="Labate C.A."/>
        </authorList>
    </citation>
    <scope>NUCLEOTIDE SEQUENCE</scope>
    <source>
        <strain evidence="9">MF-1</strain>
    </source>
</reference>
<feature type="domain" description="DDE Tnp4" evidence="8">
    <location>
        <begin position="237"/>
        <end position="301"/>
    </location>
</feature>
<comment type="subcellular location">
    <subcellularLocation>
        <location evidence="2">Nucleus</location>
    </subcellularLocation>
</comment>
<evidence type="ECO:0000256" key="5">
    <source>
        <dbReference type="ARBA" id="ARBA00022723"/>
    </source>
</evidence>
<dbReference type="GO" id="GO:0004518">
    <property type="term" value="F:nuclease activity"/>
    <property type="evidence" value="ECO:0007669"/>
    <property type="project" value="UniProtKB-KW"/>
</dbReference>
<dbReference type="OrthoDB" id="3246760at2759"/>
<organism evidence="9 10">
    <name type="scientific">Austropuccinia psidii MF-1</name>
    <dbReference type="NCBI Taxonomy" id="1389203"/>
    <lineage>
        <taxon>Eukaryota</taxon>
        <taxon>Fungi</taxon>
        <taxon>Dikarya</taxon>
        <taxon>Basidiomycota</taxon>
        <taxon>Pucciniomycotina</taxon>
        <taxon>Pucciniomycetes</taxon>
        <taxon>Pucciniales</taxon>
        <taxon>Sphaerophragmiaceae</taxon>
        <taxon>Austropuccinia</taxon>
    </lineage>
</organism>
<dbReference type="InterPro" id="IPR045249">
    <property type="entry name" value="HARBI1-like"/>
</dbReference>
<dbReference type="PANTHER" id="PTHR22930:SF85">
    <property type="entry name" value="GH03217P-RELATED"/>
    <property type="match status" value="1"/>
</dbReference>